<dbReference type="Proteomes" id="UP000697927">
    <property type="component" value="Unassembled WGS sequence"/>
</dbReference>
<organism evidence="7 8">
    <name type="scientific">Cedecea colo</name>
    <dbReference type="NCBI Taxonomy" id="2552946"/>
    <lineage>
        <taxon>Bacteria</taxon>
        <taxon>Pseudomonadati</taxon>
        <taxon>Pseudomonadota</taxon>
        <taxon>Gammaproteobacteria</taxon>
        <taxon>Enterobacterales</taxon>
        <taxon>Enterobacteriaceae</taxon>
        <taxon>Cedecea</taxon>
    </lineage>
</organism>
<dbReference type="NCBIfam" id="NF008486">
    <property type="entry name" value="PRK11391.1"/>
    <property type="match status" value="1"/>
</dbReference>
<dbReference type="PANTHER" id="PTHR11717:SF31">
    <property type="entry name" value="LOW MOLECULAR WEIGHT PROTEIN-TYROSINE-PHOSPHATASE ETP-RELATED"/>
    <property type="match status" value="1"/>
</dbReference>
<keyword evidence="8" id="KW-1185">Reference proteome</keyword>
<protein>
    <recommendedName>
        <fullName evidence="2">protein-tyrosine-phosphatase</fullName>
        <ecNumber evidence="2">3.1.3.48</ecNumber>
    </recommendedName>
</protein>
<dbReference type="InterPro" id="IPR017867">
    <property type="entry name" value="Tyr_phospatase_low_mol_wt"/>
</dbReference>
<dbReference type="InterPro" id="IPR036196">
    <property type="entry name" value="Ptyr_pPase_sf"/>
</dbReference>
<feature type="domain" description="Phosphotyrosine protein phosphatase I" evidence="6">
    <location>
        <begin position="7"/>
        <end position="145"/>
    </location>
</feature>
<dbReference type="PANTHER" id="PTHR11717">
    <property type="entry name" value="LOW MOLECULAR WEIGHT PROTEIN TYROSINE PHOSPHATASE"/>
    <property type="match status" value="1"/>
</dbReference>
<evidence type="ECO:0000313" key="7">
    <source>
        <dbReference type="EMBL" id="NIY47744.1"/>
    </source>
</evidence>
<dbReference type="SMART" id="SM00226">
    <property type="entry name" value="LMWPc"/>
    <property type="match status" value="1"/>
</dbReference>
<reference evidence="7 8" key="1">
    <citation type="journal article" date="2020" name="Microorganisms">
        <title>Polyphasic Characterisation of Cedecea colo sp. nov., a New Enteric Bacterium Isolated from the Koala Hindgut.</title>
        <authorList>
            <person name="Boath J.M."/>
            <person name="Dakhal S."/>
            <person name="Van T.T.H."/>
            <person name="Moore R.J."/>
            <person name="Dekiwadia C."/>
            <person name="Macreadie I.G."/>
        </authorList>
    </citation>
    <scope>NUCLEOTIDE SEQUENCE [LARGE SCALE GENOMIC DNA]</scope>
    <source>
        <strain evidence="7 8">ZA</strain>
    </source>
</reference>
<dbReference type="Gene3D" id="3.40.50.2300">
    <property type="match status" value="1"/>
</dbReference>
<evidence type="ECO:0000256" key="5">
    <source>
        <dbReference type="ARBA" id="ARBA00051722"/>
    </source>
</evidence>
<evidence type="ECO:0000259" key="6">
    <source>
        <dbReference type="SMART" id="SM00226"/>
    </source>
</evidence>
<dbReference type="EMBL" id="SOYS01000003">
    <property type="protein sequence ID" value="NIY47744.1"/>
    <property type="molecule type" value="Genomic_DNA"/>
</dbReference>
<keyword evidence="3" id="KW-0378">Hydrolase</keyword>
<accession>A0ABX0VM29</accession>
<dbReference type="EC" id="3.1.3.48" evidence="2"/>
<dbReference type="SUPFAM" id="SSF52788">
    <property type="entry name" value="Phosphotyrosine protein phosphatases I"/>
    <property type="match status" value="1"/>
</dbReference>
<name>A0ABX0VM29_9ENTR</name>
<keyword evidence="4" id="KW-0904">Protein phosphatase</keyword>
<proteinExistence type="inferred from homology"/>
<comment type="similarity">
    <text evidence="1">Belongs to the low molecular weight phosphotyrosine protein phosphatase family.</text>
</comment>
<evidence type="ECO:0000256" key="1">
    <source>
        <dbReference type="ARBA" id="ARBA00011063"/>
    </source>
</evidence>
<dbReference type="Pfam" id="PF01451">
    <property type="entry name" value="LMWPc"/>
    <property type="match status" value="1"/>
</dbReference>
<comment type="catalytic activity">
    <reaction evidence="5">
        <text>O-phospho-L-tyrosyl-[protein] + H2O = L-tyrosyl-[protein] + phosphate</text>
        <dbReference type="Rhea" id="RHEA:10684"/>
        <dbReference type="Rhea" id="RHEA-COMP:10136"/>
        <dbReference type="Rhea" id="RHEA-COMP:20101"/>
        <dbReference type="ChEBI" id="CHEBI:15377"/>
        <dbReference type="ChEBI" id="CHEBI:43474"/>
        <dbReference type="ChEBI" id="CHEBI:46858"/>
        <dbReference type="ChEBI" id="CHEBI:61978"/>
        <dbReference type="EC" id="3.1.3.48"/>
    </reaction>
</comment>
<dbReference type="InterPro" id="IPR023485">
    <property type="entry name" value="Ptyr_pPase"/>
</dbReference>
<sequence>MAKLMFNSILVICTGNICRSPTGERLLRKIIPDMKIDSAGTYGLAGHPADVTAAEVAAAHGLSLDNHLARKLTPAMAREYDLLMVMEPEHIEQVTAIAPEARGKTMLFGQWLGKKEIPDPYRKSPEAFEHIYRLLEQSSQEWAKRLRKS</sequence>
<dbReference type="PRINTS" id="PR00719">
    <property type="entry name" value="LMWPTPASE"/>
</dbReference>
<evidence type="ECO:0000256" key="2">
    <source>
        <dbReference type="ARBA" id="ARBA00013064"/>
    </source>
</evidence>
<dbReference type="CDD" id="cd16343">
    <property type="entry name" value="LMWPTP"/>
    <property type="match status" value="1"/>
</dbReference>
<evidence type="ECO:0000256" key="3">
    <source>
        <dbReference type="ARBA" id="ARBA00022801"/>
    </source>
</evidence>
<comment type="caution">
    <text evidence="7">The sequence shown here is derived from an EMBL/GenBank/DDBJ whole genome shotgun (WGS) entry which is preliminary data.</text>
</comment>
<dbReference type="InterPro" id="IPR050438">
    <property type="entry name" value="LMW_PTPase"/>
</dbReference>
<gene>
    <name evidence="7" type="ORF">E2L00_09425</name>
</gene>
<dbReference type="RefSeq" id="WP_167610787.1">
    <property type="nucleotide sequence ID" value="NZ_SOYS01000003.1"/>
</dbReference>
<evidence type="ECO:0000313" key="8">
    <source>
        <dbReference type="Proteomes" id="UP000697927"/>
    </source>
</evidence>
<evidence type="ECO:0000256" key="4">
    <source>
        <dbReference type="ARBA" id="ARBA00022912"/>
    </source>
</evidence>